<dbReference type="InterPro" id="IPR027417">
    <property type="entry name" value="P-loop_NTPase"/>
</dbReference>
<evidence type="ECO:0000313" key="11">
    <source>
        <dbReference type="Proteomes" id="UP000223606"/>
    </source>
</evidence>
<organism evidence="10 11">
    <name type="scientific">Hartmannibacter diazotrophicus</name>
    <dbReference type="NCBI Taxonomy" id="1482074"/>
    <lineage>
        <taxon>Bacteria</taxon>
        <taxon>Pseudomonadati</taxon>
        <taxon>Pseudomonadota</taxon>
        <taxon>Alphaproteobacteria</taxon>
        <taxon>Hyphomicrobiales</taxon>
        <taxon>Pleomorphomonadaceae</taxon>
        <taxon>Hartmannibacter</taxon>
    </lineage>
</organism>
<dbReference type="NCBIfam" id="TIGR00313">
    <property type="entry name" value="cobQ"/>
    <property type="match status" value="1"/>
</dbReference>
<dbReference type="InterPro" id="IPR004459">
    <property type="entry name" value="CobQ_synth"/>
</dbReference>
<evidence type="ECO:0000313" key="10">
    <source>
        <dbReference type="EMBL" id="SON56950.1"/>
    </source>
</evidence>
<dbReference type="Gene3D" id="3.40.50.300">
    <property type="entry name" value="P-loop containing nucleotide triphosphate hydrolases"/>
    <property type="match status" value="1"/>
</dbReference>
<reference evidence="11" key="1">
    <citation type="submission" date="2017-09" db="EMBL/GenBank/DDBJ databases">
        <title>Genome sequence of Nannocystis excedens DSM 71.</title>
        <authorList>
            <person name="Blom J."/>
        </authorList>
    </citation>
    <scope>NUCLEOTIDE SEQUENCE [LARGE SCALE GENOMIC DNA]</scope>
    <source>
        <strain evidence="11">type strain: E19</strain>
    </source>
</reference>
<feature type="domain" description="CobB/CobQ-like glutamine amidotransferase" evidence="9">
    <location>
        <begin position="257"/>
        <end position="442"/>
    </location>
</feature>
<name>A0A2C9D9V5_9HYPH</name>
<dbReference type="SUPFAM" id="SSF52317">
    <property type="entry name" value="Class I glutamine amidotransferase-like"/>
    <property type="match status" value="1"/>
</dbReference>
<dbReference type="RefSeq" id="WP_245883926.1">
    <property type="nucleotide sequence ID" value="NZ_LT960614.1"/>
</dbReference>
<dbReference type="SUPFAM" id="SSF52540">
    <property type="entry name" value="P-loop containing nucleoside triphosphate hydrolases"/>
    <property type="match status" value="1"/>
</dbReference>
<dbReference type="InterPro" id="IPR029062">
    <property type="entry name" value="Class_I_gatase-like"/>
</dbReference>
<dbReference type="Proteomes" id="UP000223606">
    <property type="component" value="Chromosome 1"/>
</dbReference>
<feature type="domain" description="CobQ/CobB/MinD/ParA nucleotide binding" evidence="8">
    <location>
        <begin position="6"/>
        <end position="238"/>
    </location>
</feature>
<accession>A0A2C9D9V5</accession>
<proteinExistence type="inferred from homology"/>
<dbReference type="Pfam" id="PF01656">
    <property type="entry name" value="CbiA"/>
    <property type="match status" value="1"/>
</dbReference>
<dbReference type="KEGG" id="hdi:HDIA_3409"/>
<feature type="active site" evidence="7">
    <location>
        <position position="435"/>
    </location>
</feature>
<evidence type="ECO:0000256" key="1">
    <source>
        <dbReference type="ARBA" id="ARBA00004953"/>
    </source>
</evidence>
<dbReference type="NCBIfam" id="NF001989">
    <property type="entry name" value="PRK00784.1"/>
    <property type="match status" value="1"/>
</dbReference>
<evidence type="ECO:0000256" key="6">
    <source>
        <dbReference type="ARBA" id="ARBA00025166"/>
    </source>
</evidence>
<feature type="active site" description="Nucleophile" evidence="7">
    <location>
        <position position="337"/>
    </location>
</feature>
<dbReference type="HAMAP" id="MF_00028">
    <property type="entry name" value="CobQ"/>
    <property type="match status" value="1"/>
</dbReference>
<evidence type="ECO:0000259" key="9">
    <source>
        <dbReference type="Pfam" id="PF07685"/>
    </source>
</evidence>
<dbReference type="GO" id="GO:0015420">
    <property type="term" value="F:ABC-type vitamin B12 transporter activity"/>
    <property type="evidence" value="ECO:0007669"/>
    <property type="project" value="UniProtKB-UniRule"/>
</dbReference>
<dbReference type="PANTHER" id="PTHR21343:SF1">
    <property type="entry name" value="COBYRIC ACID SYNTHASE"/>
    <property type="match status" value="1"/>
</dbReference>
<dbReference type="AlphaFoldDB" id="A0A2C9D9V5"/>
<keyword evidence="10" id="KW-0436">Ligase</keyword>
<dbReference type="EMBL" id="LT960614">
    <property type="protein sequence ID" value="SON56950.1"/>
    <property type="molecule type" value="Genomic_DNA"/>
</dbReference>
<dbReference type="CDD" id="cd01750">
    <property type="entry name" value="GATase1_CobQ"/>
    <property type="match status" value="1"/>
</dbReference>
<evidence type="ECO:0000256" key="4">
    <source>
        <dbReference type="ARBA" id="ARBA00022573"/>
    </source>
</evidence>
<protein>
    <recommendedName>
        <fullName evidence="3 7">Cobyric acid synthase</fullName>
    </recommendedName>
</protein>
<evidence type="ECO:0000256" key="5">
    <source>
        <dbReference type="ARBA" id="ARBA00022962"/>
    </source>
</evidence>
<comment type="pathway">
    <text evidence="1 7">Cofactor biosynthesis; adenosylcobalamin biosynthesis.</text>
</comment>
<evidence type="ECO:0000256" key="7">
    <source>
        <dbReference type="HAMAP-Rule" id="MF_00028"/>
    </source>
</evidence>
<gene>
    <name evidence="7 10" type="primary">cobQ</name>
    <name evidence="10" type="ORF">HDIA_3409</name>
</gene>
<keyword evidence="4 7" id="KW-0169">Cobalamin biosynthesis</keyword>
<dbReference type="GO" id="GO:0016874">
    <property type="term" value="F:ligase activity"/>
    <property type="evidence" value="ECO:0007669"/>
    <property type="project" value="UniProtKB-KW"/>
</dbReference>
<comment type="similarity">
    <text evidence="2 7">Belongs to the CobB/CobQ family. CobQ subfamily.</text>
</comment>
<keyword evidence="5 7" id="KW-0315">Glutamine amidotransferase</keyword>
<evidence type="ECO:0000256" key="2">
    <source>
        <dbReference type="ARBA" id="ARBA00006205"/>
    </source>
</evidence>
<comment type="function">
    <text evidence="6 7">Catalyzes amidations at positions B, D, E, and G on adenosylcobyrinic A,C-diamide. NH(2) groups are provided by glutamine, and one molecule of ATP is hydrogenolyzed for each amidation.</text>
</comment>
<keyword evidence="11" id="KW-1185">Reference proteome</keyword>
<dbReference type="InterPro" id="IPR033949">
    <property type="entry name" value="CobQ_GATase1"/>
</dbReference>
<evidence type="ECO:0000259" key="8">
    <source>
        <dbReference type="Pfam" id="PF01656"/>
    </source>
</evidence>
<dbReference type="InterPro" id="IPR002586">
    <property type="entry name" value="CobQ/CobB/MinD/ParA_Nub-bd_dom"/>
</dbReference>
<dbReference type="GO" id="GO:0009236">
    <property type="term" value="P:cobalamin biosynthetic process"/>
    <property type="evidence" value="ECO:0007669"/>
    <property type="project" value="UniProtKB-UniRule"/>
</dbReference>
<dbReference type="PANTHER" id="PTHR21343">
    <property type="entry name" value="DETHIOBIOTIN SYNTHETASE"/>
    <property type="match status" value="1"/>
</dbReference>
<evidence type="ECO:0000256" key="3">
    <source>
        <dbReference type="ARBA" id="ARBA00019833"/>
    </source>
</evidence>
<sequence>MTARALMIQGTGSDVGKSMIVAGLARAFTQRGLRVLPFKPQNMSNNASVTADGGEIGRAQALQARAARVAPSVHMNPVLLKPQGGIGSQVVVQGRIEGNATAREYQGWKPRLMQAVLDSFSRLKADADLILVEGAGSASEVNLRAADIANMGFARAADVPVILVGDIDRGGVIAQIVGTRAVVEPDDAAMIAGFLVNRFRGDASLFADGMTLIERETGWPGLGLVPHLPDAARLPAEDGMSLSRNGLLTSAEDDAATIAVLVLPSIANFDDLDPLAAEPGVRLATVRPGETIPPESRLVILPGSKATIADLRVLVEAGLHHDLAVHLRRGGRILGICGGYQMLGLRISDPQGIEGLPGSIDGLGFLDIETVLTDDKSLVAVSGISLPDGIPLSGYEMHVGRTTGPDTERPFARIDDGRPDGARSADGLVSGTYLHGLLANDRQRAHLLEELGIAAGDFAFEARVEEALDTLASHLEAHVDLDRLLAIAR</sequence>
<dbReference type="PROSITE" id="PS51274">
    <property type="entry name" value="GATASE_COBBQ"/>
    <property type="match status" value="1"/>
</dbReference>
<dbReference type="Pfam" id="PF07685">
    <property type="entry name" value="GATase_3"/>
    <property type="match status" value="1"/>
</dbReference>
<dbReference type="Gene3D" id="3.40.50.880">
    <property type="match status" value="1"/>
</dbReference>
<dbReference type="UniPathway" id="UPA00148"/>
<dbReference type="InterPro" id="IPR011698">
    <property type="entry name" value="GATase_3"/>
</dbReference>